<dbReference type="InterPro" id="IPR002018">
    <property type="entry name" value="CarbesteraseB"/>
</dbReference>
<dbReference type="InterPro" id="IPR019826">
    <property type="entry name" value="Carboxylesterase_B_AS"/>
</dbReference>
<dbReference type="PRINTS" id="PR00878">
    <property type="entry name" value="CHOLNESTRASE"/>
</dbReference>
<keyword evidence="7" id="KW-1185">Reference proteome</keyword>
<keyword evidence="4" id="KW-0732">Signal</keyword>
<accession>A0ABR3ZE15</accession>
<organism evidence="6 7">
    <name type="scientific">Sporothrix stenoceras</name>
    <dbReference type="NCBI Taxonomy" id="5173"/>
    <lineage>
        <taxon>Eukaryota</taxon>
        <taxon>Fungi</taxon>
        <taxon>Dikarya</taxon>
        <taxon>Ascomycota</taxon>
        <taxon>Pezizomycotina</taxon>
        <taxon>Sordariomycetes</taxon>
        <taxon>Sordariomycetidae</taxon>
        <taxon>Ophiostomatales</taxon>
        <taxon>Ophiostomataceae</taxon>
        <taxon>Sporothrix</taxon>
    </lineage>
</organism>
<evidence type="ECO:0000256" key="3">
    <source>
        <dbReference type="ARBA" id="ARBA00023157"/>
    </source>
</evidence>
<dbReference type="Proteomes" id="UP001583186">
    <property type="component" value="Unassembled WGS sequence"/>
</dbReference>
<name>A0ABR3ZE15_9PEZI</name>
<dbReference type="InterPro" id="IPR029058">
    <property type="entry name" value="AB_hydrolase_fold"/>
</dbReference>
<comment type="similarity">
    <text evidence="1 4">Belongs to the type-B carboxylesterase/lipase family.</text>
</comment>
<feature type="domain" description="Carboxylesterase type B" evidence="5">
    <location>
        <begin position="27"/>
        <end position="375"/>
    </location>
</feature>
<dbReference type="EC" id="3.1.1.-" evidence="4"/>
<proteinExistence type="inferred from homology"/>
<evidence type="ECO:0000313" key="6">
    <source>
        <dbReference type="EMBL" id="KAL1898906.1"/>
    </source>
</evidence>
<gene>
    <name evidence="6" type="ORF">Sste5346_003317</name>
</gene>
<keyword evidence="3" id="KW-1015">Disulfide bond</keyword>
<dbReference type="Pfam" id="PF00135">
    <property type="entry name" value="COesterase"/>
    <property type="match status" value="1"/>
</dbReference>
<evidence type="ECO:0000256" key="2">
    <source>
        <dbReference type="ARBA" id="ARBA00022801"/>
    </source>
</evidence>
<feature type="signal peptide" evidence="4">
    <location>
        <begin position="1"/>
        <end position="19"/>
    </location>
</feature>
<evidence type="ECO:0000259" key="5">
    <source>
        <dbReference type="Pfam" id="PF00135"/>
    </source>
</evidence>
<dbReference type="PANTHER" id="PTHR43918">
    <property type="entry name" value="ACETYLCHOLINESTERASE"/>
    <property type="match status" value="1"/>
</dbReference>
<dbReference type="InterPro" id="IPR050654">
    <property type="entry name" value="AChE-related_enzymes"/>
</dbReference>
<dbReference type="SUPFAM" id="SSF53474">
    <property type="entry name" value="alpha/beta-Hydrolases"/>
    <property type="match status" value="1"/>
</dbReference>
<keyword evidence="2 4" id="KW-0378">Hydrolase</keyword>
<reference evidence="6 7" key="1">
    <citation type="journal article" date="2024" name="IMA Fungus">
        <title>IMA Genome - F19 : A genome assembly and annotation guide to empower mycologists, including annotated draft genome sequences of Ceratocystis pirilliformis, Diaporthe australafricana, Fusarium ophioides, Paecilomyces lecythidis, and Sporothrix stenoceras.</title>
        <authorList>
            <person name="Aylward J."/>
            <person name="Wilson A.M."/>
            <person name="Visagie C.M."/>
            <person name="Spraker J."/>
            <person name="Barnes I."/>
            <person name="Buitendag C."/>
            <person name="Ceriani C."/>
            <person name="Del Mar Angel L."/>
            <person name="du Plessis D."/>
            <person name="Fuchs T."/>
            <person name="Gasser K."/>
            <person name="Kramer D."/>
            <person name="Li W."/>
            <person name="Munsamy K."/>
            <person name="Piso A."/>
            <person name="Price J.L."/>
            <person name="Sonnekus B."/>
            <person name="Thomas C."/>
            <person name="van der Nest A."/>
            <person name="van Dijk A."/>
            <person name="van Heerden A."/>
            <person name="van Vuuren N."/>
            <person name="Yilmaz N."/>
            <person name="Duong T.A."/>
            <person name="van der Merwe N.A."/>
            <person name="Wingfield M.J."/>
            <person name="Wingfield B.D."/>
        </authorList>
    </citation>
    <scope>NUCLEOTIDE SEQUENCE [LARGE SCALE GENOMIC DNA]</scope>
    <source>
        <strain evidence="6 7">CMW 5346</strain>
    </source>
</reference>
<dbReference type="EMBL" id="JAWCUI010000014">
    <property type="protein sequence ID" value="KAL1898906.1"/>
    <property type="molecule type" value="Genomic_DNA"/>
</dbReference>
<dbReference type="PROSITE" id="PS00122">
    <property type="entry name" value="CARBOXYLESTERASE_B_1"/>
    <property type="match status" value="1"/>
</dbReference>
<feature type="chain" id="PRO_5044974900" description="Carboxylic ester hydrolase" evidence="4">
    <location>
        <begin position="20"/>
        <end position="537"/>
    </location>
</feature>
<comment type="caution">
    <text evidence="6">The sequence shown here is derived from an EMBL/GenBank/DDBJ whole genome shotgun (WGS) entry which is preliminary data.</text>
</comment>
<evidence type="ECO:0000256" key="4">
    <source>
        <dbReference type="RuleBase" id="RU361235"/>
    </source>
</evidence>
<protein>
    <recommendedName>
        <fullName evidence="4">Carboxylic ester hydrolase</fullName>
        <ecNumber evidence="4">3.1.1.-</ecNumber>
    </recommendedName>
</protein>
<evidence type="ECO:0000256" key="1">
    <source>
        <dbReference type="ARBA" id="ARBA00005964"/>
    </source>
</evidence>
<dbReference type="PANTHER" id="PTHR43918:SF4">
    <property type="entry name" value="CARBOXYLIC ESTER HYDROLASE"/>
    <property type="match status" value="1"/>
</dbReference>
<dbReference type="InterPro" id="IPR000997">
    <property type="entry name" value="Cholinesterase"/>
</dbReference>
<sequence length="537" mass="56808">MAKFAFTHLLAALAGMTFAAPAASSAATVITSSGQLQGQIASNTDGVSEYLGIPYAQPPVGSLRWAPPVAYNNSGVVDATAFGNTCPATTGVTSASQVQSNDYVTITEQGTDIIMAMLAQAEVTYSEDCLTLNVWTKPQTGEASKAVLVWIYGGGYTSGTTNTKAYNGKYLADTEDVIVITVNYRLGFFGFPGNPDGRTNLGLLDQRLAVEWVRDNIAAFGGDPDRITLFGQSAGGSSVDYYAYAWTEDPIVAGFICESGTVFTPGTPVSEAAATAKWTAIATELNCTSTVASEVTECMRAVGWQTVQDTSVAIGASSSGATGGVAGIASGFGPSVDNIVVYGNYAVQSVSGNLIKKPLLIGENNHEQGLFQVLLGLQNQSYSDATWDFLATSLFTCALSERALASLYNKIPTWRYRYFGNFPNLQLSTVPDSGAWHGIEIPTIFGTDLDIQNDVPRTAAQEEVAAYVRGMWIAFAKDPENGLTNYGLPQYNPLASTLLRPAYNNQTGPNAVNPALYDIGCVIDEPLLGVLELLGLV</sequence>
<dbReference type="Gene3D" id="3.40.50.1820">
    <property type="entry name" value="alpha/beta hydrolase"/>
    <property type="match status" value="1"/>
</dbReference>
<evidence type="ECO:0000313" key="7">
    <source>
        <dbReference type="Proteomes" id="UP001583186"/>
    </source>
</evidence>